<protein>
    <submittedName>
        <fullName evidence="1">Uncharacterized protein</fullName>
    </submittedName>
</protein>
<dbReference type="AlphaFoldDB" id="A0A6A4H039"/>
<gene>
    <name evidence="1" type="ORF">BT96DRAFT_945266</name>
</gene>
<accession>A0A6A4H039</accession>
<reference evidence="1" key="1">
    <citation type="journal article" date="2019" name="Environ. Microbiol.">
        <title>Fungal ecological strategies reflected in gene transcription - a case study of two litter decomposers.</title>
        <authorList>
            <person name="Barbi F."/>
            <person name="Kohler A."/>
            <person name="Barry K."/>
            <person name="Baskaran P."/>
            <person name="Daum C."/>
            <person name="Fauchery L."/>
            <person name="Ihrmark K."/>
            <person name="Kuo A."/>
            <person name="LaButti K."/>
            <person name="Lipzen A."/>
            <person name="Morin E."/>
            <person name="Grigoriev I.V."/>
            <person name="Henrissat B."/>
            <person name="Lindahl B."/>
            <person name="Martin F."/>
        </authorList>
    </citation>
    <scope>NUCLEOTIDE SEQUENCE</scope>
    <source>
        <strain evidence="1">JB14</strain>
    </source>
</reference>
<evidence type="ECO:0000313" key="1">
    <source>
        <dbReference type="EMBL" id="KAE9391572.1"/>
    </source>
</evidence>
<name>A0A6A4H039_9AGAR</name>
<dbReference type="EMBL" id="ML769619">
    <property type="protein sequence ID" value="KAE9391572.1"/>
    <property type="molecule type" value="Genomic_DNA"/>
</dbReference>
<keyword evidence="2" id="KW-1185">Reference proteome</keyword>
<evidence type="ECO:0000313" key="2">
    <source>
        <dbReference type="Proteomes" id="UP000799118"/>
    </source>
</evidence>
<organism evidence="1 2">
    <name type="scientific">Gymnopus androsaceus JB14</name>
    <dbReference type="NCBI Taxonomy" id="1447944"/>
    <lineage>
        <taxon>Eukaryota</taxon>
        <taxon>Fungi</taxon>
        <taxon>Dikarya</taxon>
        <taxon>Basidiomycota</taxon>
        <taxon>Agaricomycotina</taxon>
        <taxon>Agaricomycetes</taxon>
        <taxon>Agaricomycetidae</taxon>
        <taxon>Agaricales</taxon>
        <taxon>Marasmiineae</taxon>
        <taxon>Omphalotaceae</taxon>
        <taxon>Gymnopus</taxon>
    </lineage>
</organism>
<sequence length="187" mass="20806">MIGEVAWVLCRLITESSLRFHEVTGLGKKLTCGWHYNFFLFLNLNVLGTSSNSTSSNSDAPKTPVAAPLPTTVVSQLNSNVIIQQLCYIFATLSERTILSYQLEVRFDELTSLLQLLTKLPVPRARHQAYRYNGGDEDHIVKLEVAIMNLDEDCLLPVGLKVDGGSVEEESSEGGVFLHNILFCYLL</sequence>
<dbReference type="Proteomes" id="UP000799118">
    <property type="component" value="Unassembled WGS sequence"/>
</dbReference>
<proteinExistence type="predicted"/>